<dbReference type="Gramene" id="KQL09862">
    <property type="protein sequence ID" value="KQL09862"/>
    <property type="gene ID" value="SETIT_008979mg"/>
</dbReference>
<proteinExistence type="predicted"/>
<reference evidence="1" key="2">
    <citation type="submission" date="2018-08" db="UniProtKB">
        <authorList>
            <consortium name="EnsemblPlants"/>
        </authorList>
    </citation>
    <scope>IDENTIFICATION</scope>
    <source>
        <strain evidence="1">Yugu1</strain>
    </source>
</reference>
<name>K3Y441_SETIT</name>
<evidence type="ECO:0000313" key="2">
    <source>
        <dbReference type="Proteomes" id="UP000004995"/>
    </source>
</evidence>
<dbReference type="InParanoid" id="K3Y441"/>
<organism evidence="1 2">
    <name type="scientific">Setaria italica</name>
    <name type="common">Foxtail millet</name>
    <name type="synonym">Panicum italicum</name>
    <dbReference type="NCBI Taxonomy" id="4555"/>
    <lineage>
        <taxon>Eukaryota</taxon>
        <taxon>Viridiplantae</taxon>
        <taxon>Streptophyta</taxon>
        <taxon>Embryophyta</taxon>
        <taxon>Tracheophyta</taxon>
        <taxon>Spermatophyta</taxon>
        <taxon>Magnoliopsida</taxon>
        <taxon>Liliopsida</taxon>
        <taxon>Poales</taxon>
        <taxon>Poaceae</taxon>
        <taxon>PACMAD clade</taxon>
        <taxon>Panicoideae</taxon>
        <taxon>Panicodae</taxon>
        <taxon>Paniceae</taxon>
        <taxon>Cenchrinae</taxon>
        <taxon>Setaria</taxon>
    </lineage>
</organism>
<dbReference type="EnsemblPlants" id="KQL09862">
    <property type="protein sequence ID" value="KQL09862"/>
    <property type="gene ID" value="SETIT_008979mg"/>
</dbReference>
<dbReference type="AlphaFoldDB" id="K3Y441"/>
<evidence type="ECO:0000313" key="1">
    <source>
        <dbReference type="EnsemblPlants" id="KQL09862"/>
    </source>
</evidence>
<reference evidence="2" key="1">
    <citation type="journal article" date="2012" name="Nat. Biotechnol.">
        <title>Reference genome sequence of the model plant Setaria.</title>
        <authorList>
            <person name="Bennetzen J.L."/>
            <person name="Schmutz J."/>
            <person name="Wang H."/>
            <person name="Percifield R."/>
            <person name="Hawkins J."/>
            <person name="Pontaroli A.C."/>
            <person name="Estep M."/>
            <person name="Feng L."/>
            <person name="Vaughn J.N."/>
            <person name="Grimwood J."/>
            <person name="Jenkins J."/>
            <person name="Barry K."/>
            <person name="Lindquist E."/>
            <person name="Hellsten U."/>
            <person name="Deshpande S."/>
            <person name="Wang X."/>
            <person name="Wu X."/>
            <person name="Mitros T."/>
            <person name="Triplett J."/>
            <person name="Yang X."/>
            <person name="Ye C.Y."/>
            <person name="Mauro-Herrera M."/>
            <person name="Wang L."/>
            <person name="Li P."/>
            <person name="Sharma M."/>
            <person name="Sharma R."/>
            <person name="Ronald P.C."/>
            <person name="Panaud O."/>
            <person name="Kellogg E.A."/>
            <person name="Brutnell T.P."/>
            <person name="Doust A.N."/>
            <person name="Tuskan G.A."/>
            <person name="Rokhsar D."/>
            <person name="Devos K.M."/>
        </authorList>
    </citation>
    <scope>NUCLEOTIDE SEQUENCE [LARGE SCALE GENOMIC DNA]</scope>
    <source>
        <strain evidence="2">cv. Yugu1</strain>
    </source>
</reference>
<keyword evidence="2" id="KW-1185">Reference proteome</keyword>
<accession>K3Y441</accession>
<protein>
    <submittedName>
        <fullName evidence="1">Uncharacterized protein</fullName>
    </submittedName>
</protein>
<dbReference type="HOGENOM" id="CLU_3360580_0_0_1"/>
<dbReference type="EMBL" id="AGNK02002283">
    <property type="status" value="NOT_ANNOTATED_CDS"/>
    <property type="molecule type" value="Genomic_DNA"/>
</dbReference>
<sequence length="36" mass="4418">MRVKIHLKYNDICDSGQQKKMKNNPTYTYMYIYTDI</sequence>
<dbReference type="Proteomes" id="UP000004995">
    <property type="component" value="Unassembled WGS sequence"/>
</dbReference>